<evidence type="ECO:0000256" key="1">
    <source>
        <dbReference type="ARBA" id="ARBA00001946"/>
    </source>
</evidence>
<keyword evidence="6" id="KW-0963">Cytoplasm</keyword>
<keyword evidence="13" id="KW-0239">DNA-directed DNA polymerase</keyword>
<evidence type="ECO:0000256" key="4">
    <source>
        <dbReference type="ARBA" id="ARBA00012417"/>
    </source>
</evidence>
<evidence type="ECO:0000256" key="11">
    <source>
        <dbReference type="ARBA" id="ARBA00022763"/>
    </source>
</evidence>
<evidence type="ECO:0000259" key="17">
    <source>
        <dbReference type="PROSITE" id="PS50173"/>
    </source>
</evidence>
<dbReference type="EC" id="2.7.7.7" evidence="4"/>
<dbReference type="GO" id="GO:0003677">
    <property type="term" value="F:DNA binding"/>
    <property type="evidence" value="ECO:0007669"/>
    <property type="project" value="UniProtKB-KW"/>
</dbReference>
<reference evidence="18 19" key="1">
    <citation type="submission" date="2016-04" db="EMBL/GenBank/DDBJ databases">
        <authorList>
            <person name="Evans L.H."/>
            <person name="Alamgir A."/>
            <person name="Owens N."/>
            <person name="Weber N.D."/>
            <person name="Virtaneva K."/>
            <person name="Barbian K."/>
            <person name="Babar A."/>
            <person name="Rosenke K."/>
        </authorList>
    </citation>
    <scope>NUCLEOTIDE SEQUENCE [LARGE SCALE GENOMIC DNA]</scope>
    <source>
        <strain evidence="18 19">LMa1</strain>
    </source>
</reference>
<evidence type="ECO:0000256" key="5">
    <source>
        <dbReference type="ARBA" id="ARBA00022457"/>
    </source>
</evidence>
<keyword evidence="11" id="KW-0227">DNA damage</keyword>
<keyword evidence="14" id="KW-0238">DNA-binding</keyword>
<evidence type="ECO:0000256" key="15">
    <source>
        <dbReference type="ARBA" id="ARBA00023204"/>
    </source>
</evidence>
<evidence type="ECO:0000256" key="12">
    <source>
        <dbReference type="ARBA" id="ARBA00022842"/>
    </source>
</evidence>
<keyword evidence="7" id="KW-0808">Transferase</keyword>
<dbReference type="GO" id="GO:0003887">
    <property type="term" value="F:DNA-directed DNA polymerase activity"/>
    <property type="evidence" value="ECO:0007669"/>
    <property type="project" value="UniProtKB-KW"/>
</dbReference>
<dbReference type="GO" id="GO:0009432">
    <property type="term" value="P:SOS response"/>
    <property type="evidence" value="ECO:0007669"/>
    <property type="project" value="TreeGrafter"/>
</dbReference>
<gene>
    <name evidence="18" type="ORF">A6M21_13805</name>
</gene>
<evidence type="ECO:0000256" key="8">
    <source>
        <dbReference type="ARBA" id="ARBA00022695"/>
    </source>
</evidence>
<comment type="cofactor">
    <cofactor evidence="1">
        <name>Mg(2+)</name>
        <dbReference type="ChEBI" id="CHEBI:18420"/>
    </cofactor>
</comment>
<dbReference type="AlphaFoldDB" id="A0A1B7LC96"/>
<dbReference type="GO" id="GO:0006260">
    <property type="term" value="P:DNA replication"/>
    <property type="evidence" value="ECO:0007669"/>
    <property type="project" value="UniProtKB-KW"/>
</dbReference>
<feature type="domain" description="UmuC" evidence="17">
    <location>
        <begin position="10"/>
        <end position="142"/>
    </location>
</feature>
<dbReference type="Proteomes" id="UP000078532">
    <property type="component" value="Unassembled WGS sequence"/>
</dbReference>
<evidence type="ECO:0000256" key="13">
    <source>
        <dbReference type="ARBA" id="ARBA00022932"/>
    </source>
</evidence>
<comment type="similarity">
    <text evidence="3">Belongs to the DNA polymerase type-Y family.</text>
</comment>
<organism evidence="18 19">
    <name type="scientific">Desulfotomaculum copahuensis</name>
    <dbReference type="NCBI Taxonomy" id="1838280"/>
    <lineage>
        <taxon>Bacteria</taxon>
        <taxon>Bacillati</taxon>
        <taxon>Bacillota</taxon>
        <taxon>Clostridia</taxon>
        <taxon>Eubacteriales</taxon>
        <taxon>Desulfotomaculaceae</taxon>
        <taxon>Desulfotomaculum</taxon>
    </lineage>
</organism>
<dbReference type="GO" id="GO:0046872">
    <property type="term" value="F:metal ion binding"/>
    <property type="evidence" value="ECO:0007669"/>
    <property type="project" value="UniProtKB-KW"/>
</dbReference>
<evidence type="ECO:0000313" key="18">
    <source>
        <dbReference type="EMBL" id="OAT80322.1"/>
    </source>
</evidence>
<keyword evidence="12" id="KW-0460">Magnesium</keyword>
<comment type="catalytic activity">
    <reaction evidence="16">
        <text>DNA(n) + a 2'-deoxyribonucleoside 5'-triphosphate = DNA(n+1) + diphosphate</text>
        <dbReference type="Rhea" id="RHEA:22508"/>
        <dbReference type="Rhea" id="RHEA-COMP:17339"/>
        <dbReference type="Rhea" id="RHEA-COMP:17340"/>
        <dbReference type="ChEBI" id="CHEBI:33019"/>
        <dbReference type="ChEBI" id="CHEBI:61560"/>
        <dbReference type="ChEBI" id="CHEBI:173112"/>
        <dbReference type="EC" id="2.7.7.7"/>
    </reaction>
</comment>
<accession>A0A1B7LC96</accession>
<evidence type="ECO:0000256" key="3">
    <source>
        <dbReference type="ARBA" id="ARBA00010945"/>
    </source>
</evidence>
<keyword evidence="5" id="KW-0515">Mutator protein</keyword>
<comment type="caution">
    <text evidence="18">The sequence shown here is derived from an EMBL/GenBank/DDBJ whole genome shotgun (WGS) entry which is preliminary data.</text>
</comment>
<dbReference type="PROSITE" id="PS50173">
    <property type="entry name" value="UMUC"/>
    <property type="match status" value="1"/>
</dbReference>
<keyword evidence="10" id="KW-0479">Metal-binding</keyword>
<dbReference type="GO" id="GO:0006281">
    <property type="term" value="P:DNA repair"/>
    <property type="evidence" value="ECO:0007669"/>
    <property type="project" value="UniProtKB-KW"/>
</dbReference>
<keyword evidence="8" id="KW-0548">Nucleotidyltransferase</keyword>
<dbReference type="PANTHER" id="PTHR11076:SF33">
    <property type="entry name" value="DNA POLYMERASE KAPPA"/>
    <property type="match status" value="1"/>
</dbReference>
<evidence type="ECO:0000256" key="10">
    <source>
        <dbReference type="ARBA" id="ARBA00022723"/>
    </source>
</evidence>
<evidence type="ECO:0000313" key="19">
    <source>
        <dbReference type="Proteomes" id="UP000078532"/>
    </source>
</evidence>
<evidence type="ECO:0000256" key="14">
    <source>
        <dbReference type="ARBA" id="ARBA00023125"/>
    </source>
</evidence>
<protein>
    <recommendedName>
        <fullName evidence="4">DNA-directed DNA polymerase</fullName>
        <ecNumber evidence="4">2.7.7.7</ecNumber>
    </recommendedName>
</protein>
<dbReference type="InterPro" id="IPR001126">
    <property type="entry name" value="UmuC"/>
</dbReference>
<sequence length="142" mass="15996">MIPMPSTHDILLCDLDAFFASVEQRDHPEYHGKPVIVGVRPDERGVVATCSYEARRYGIRSAMPMSRAVRLCPDAVFLPVDLARYRQVSAHVFAVYARFAAQIEPVSIDEAYIAVPPGKGVETAREIREEVRRELRRSFPPA</sequence>
<dbReference type="InterPro" id="IPR043128">
    <property type="entry name" value="Rev_trsase/Diguanyl_cyclase"/>
</dbReference>
<dbReference type="GO" id="GO:0042276">
    <property type="term" value="P:error-prone translesion synthesis"/>
    <property type="evidence" value="ECO:0007669"/>
    <property type="project" value="TreeGrafter"/>
</dbReference>
<keyword evidence="19" id="KW-1185">Reference proteome</keyword>
<dbReference type="GO" id="GO:0005829">
    <property type="term" value="C:cytosol"/>
    <property type="evidence" value="ECO:0007669"/>
    <property type="project" value="TreeGrafter"/>
</dbReference>
<name>A0A1B7LC96_9FIRM</name>
<dbReference type="FunFam" id="3.40.1170.60:FF:000001">
    <property type="entry name" value="DNA polymerase IV"/>
    <property type="match status" value="1"/>
</dbReference>
<dbReference type="InterPro" id="IPR043502">
    <property type="entry name" value="DNA/RNA_pol_sf"/>
</dbReference>
<evidence type="ECO:0000256" key="7">
    <source>
        <dbReference type="ARBA" id="ARBA00022679"/>
    </source>
</evidence>
<proteinExistence type="inferred from homology"/>
<evidence type="ECO:0000256" key="6">
    <source>
        <dbReference type="ARBA" id="ARBA00022490"/>
    </source>
</evidence>
<keyword evidence="15" id="KW-0234">DNA repair</keyword>
<dbReference type="Pfam" id="PF00817">
    <property type="entry name" value="IMS"/>
    <property type="match status" value="1"/>
</dbReference>
<dbReference type="SUPFAM" id="SSF56672">
    <property type="entry name" value="DNA/RNA polymerases"/>
    <property type="match status" value="1"/>
</dbReference>
<keyword evidence="9" id="KW-0235">DNA replication</keyword>
<dbReference type="STRING" id="1838280.A6M21_13805"/>
<dbReference type="EMBL" id="LYVF01000181">
    <property type="protein sequence ID" value="OAT80322.1"/>
    <property type="molecule type" value="Genomic_DNA"/>
</dbReference>
<dbReference type="Gene3D" id="3.30.70.270">
    <property type="match status" value="1"/>
</dbReference>
<dbReference type="PANTHER" id="PTHR11076">
    <property type="entry name" value="DNA REPAIR POLYMERASE UMUC / TRANSFERASE FAMILY MEMBER"/>
    <property type="match status" value="1"/>
</dbReference>
<dbReference type="Gene3D" id="3.40.1170.60">
    <property type="match status" value="1"/>
</dbReference>
<comment type="subcellular location">
    <subcellularLocation>
        <location evidence="2">Cytoplasm</location>
    </subcellularLocation>
</comment>
<evidence type="ECO:0000256" key="2">
    <source>
        <dbReference type="ARBA" id="ARBA00004496"/>
    </source>
</evidence>
<dbReference type="InterPro" id="IPR050116">
    <property type="entry name" value="DNA_polymerase-Y"/>
</dbReference>
<evidence type="ECO:0000256" key="16">
    <source>
        <dbReference type="ARBA" id="ARBA00049244"/>
    </source>
</evidence>
<evidence type="ECO:0000256" key="9">
    <source>
        <dbReference type="ARBA" id="ARBA00022705"/>
    </source>
</evidence>